<evidence type="ECO:0000313" key="1">
    <source>
        <dbReference type="EMBL" id="BDT62388.1"/>
    </source>
</evidence>
<proteinExistence type="predicted"/>
<organism evidence="1">
    <name type="scientific">Melicertus latisulcatus majanivirus</name>
    <dbReference type="NCBI Taxonomy" id="2984277"/>
    <lineage>
        <taxon>Viruses</taxon>
        <taxon>Viruses incertae sedis</taxon>
        <taxon>Naldaviricetes</taxon>
        <taxon>Nimaviridae</taxon>
    </lineage>
</organism>
<protein>
    <submittedName>
        <fullName evidence="1">Uncharacterized protein</fullName>
    </submittedName>
</protein>
<reference evidence="1" key="1">
    <citation type="submission" date="2022-10" db="EMBL/GenBank/DDBJ databases">
        <title>Genome sequences of endogenous nimaviruses in decapod crustaceans.</title>
        <authorList>
            <person name="Kawato S."/>
            <person name="Nozaki R."/>
            <person name="Kondo H."/>
            <person name="Hirono I."/>
        </authorList>
    </citation>
    <scope>NUCLEOTIDE SEQUENCE</scope>
    <source>
        <strain evidence="1">Okinawa2016</strain>
    </source>
</reference>
<name>A0A9C7BML4_9VIRU</name>
<sequence length="215" mass="25550">MSYTCKVLNEENYKLSSIIKQYDLGVDSIVYSIIRENVKKIIQLGEEYSPSNYLPDENHWDENAQLLEGESPPLHTDPHNYAYYYHLKLRSNLYLSGSFDKHPTGTTKDTKGNNKNDTDIKNEKDIEYFSQLKNINDLLAEVICKNNILDTESILHQLIKRNVLLLYHNYKKELECHFNQHINDHKHKVPSMYDPYNIDFYYYVWLKYNLENICL</sequence>
<dbReference type="EMBL" id="LC738874">
    <property type="protein sequence ID" value="BDT62388.1"/>
    <property type="molecule type" value="Genomic_DNA"/>
</dbReference>
<accession>A0A9C7BML4</accession>